<keyword evidence="4" id="KW-0800">Toxin</keyword>
<dbReference type="InterPro" id="IPR018511">
    <property type="entry name" value="Hemolysin-typ_Ca-bd_CS"/>
</dbReference>
<name>F0JCZ3_9BACT</name>
<dbReference type="InterPro" id="IPR050557">
    <property type="entry name" value="RTX_toxin/Mannuronan_C5-epim"/>
</dbReference>
<dbReference type="PROSITE" id="PS00330">
    <property type="entry name" value="HEMOLYSIN_CALCIUM"/>
    <property type="match status" value="3"/>
</dbReference>
<organism evidence="9 10">
    <name type="scientific">Pseudodesulfovibrio mercurii</name>
    <dbReference type="NCBI Taxonomy" id="641491"/>
    <lineage>
        <taxon>Bacteria</taxon>
        <taxon>Pseudomonadati</taxon>
        <taxon>Thermodesulfobacteriota</taxon>
        <taxon>Desulfovibrionia</taxon>
        <taxon>Desulfovibrionales</taxon>
        <taxon>Desulfovibrionaceae</taxon>
    </lineage>
</organism>
<keyword evidence="5" id="KW-0677">Repeat</keyword>
<evidence type="ECO:0000259" key="8">
    <source>
        <dbReference type="Pfam" id="PF17803"/>
    </source>
</evidence>
<dbReference type="OrthoDB" id="5454111at2"/>
<dbReference type="Gene3D" id="2.150.10.10">
    <property type="entry name" value="Serralysin-like metalloprotease, C-terminal"/>
    <property type="match status" value="2"/>
</dbReference>
<dbReference type="NCBIfam" id="TIGR01965">
    <property type="entry name" value="VCBS_repeat"/>
    <property type="match status" value="5"/>
</dbReference>
<keyword evidence="10" id="KW-1185">Reference proteome</keyword>
<dbReference type="PANTHER" id="PTHR38340:SF1">
    <property type="entry name" value="S-LAYER PROTEIN"/>
    <property type="match status" value="1"/>
</dbReference>
<dbReference type="Pfam" id="PF17963">
    <property type="entry name" value="Big_9"/>
    <property type="match status" value="1"/>
</dbReference>
<dbReference type="EMBL" id="CP003220">
    <property type="protein sequence ID" value="EGB14485.1"/>
    <property type="molecule type" value="Genomic_DNA"/>
</dbReference>
<evidence type="ECO:0000256" key="7">
    <source>
        <dbReference type="ARBA" id="ARBA00023136"/>
    </source>
</evidence>
<dbReference type="InterPro" id="IPR011049">
    <property type="entry name" value="Serralysin-like_metalloprot_C"/>
</dbReference>
<evidence type="ECO:0000313" key="10">
    <source>
        <dbReference type="Proteomes" id="UP000007845"/>
    </source>
</evidence>
<accession>F0JCZ3</accession>
<dbReference type="STRING" id="641491.DND132_1276"/>
<dbReference type="SUPFAM" id="SSF51120">
    <property type="entry name" value="beta-Roll"/>
    <property type="match status" value="2"/>
</dbReference>
<dbReference type="GO" id="GO:0016020">
    <property type="term" value="C:membrane"/>
    <property type="evidence" value="ECO:0007669"/>
    <property type="project" value="UniProtKB-SubCell"/>
</dbReference>
<keyword evidence="7" id="KW-0472">Membrane</keyword>
<dbReference type="InterPro" id="IPR001343">
    <property type="entry name" value="Hemolysn_Ca-bd"/>
</dbReference>
<evidence type="ECO:0000256" key="2">
    <source>
        <dbReference type="ARBA" id="ARBA00004613"/>
    </source>
</evidence>
<dbReference type="Proteomes" id="UP000007845">
    <property type="component" value="Chromosome"/>
</dbReference>
<evidence type="ECO:0000256" key="5">
    <source>
        <dbReference type="ARBA" id="ARBA00022737"/>
    </source>
</evidence>
<feature type="domain" description="RapA2 cadherin-like" evidence="8">
    <location>
        <begin position="530"/>
        <end position="638"/>
    </location>
</feature>
<protein>
    <submittedName>
        <fullName evidence="9">Outer membrane adhesin like protein</fullName>
    </submittedName>
</protein>
<reference evidence="9 10" key="1">
    <citation type="journal article" date="2011" name="J. Bacteriol.">
        <title>Genome sequence of the mercury-methylating strain Desulfovibrio desulfuricans ND132.</title>
        <authorList>
            <person name="Brown S.D."/>
            <person name="Gilmour C.C."/>
            <person name="Kucken A.M."/>
            <person name="Wall J.D."/>
            <person name="Elias D.A."/>
            <person name="Brandt C.C."/>
            <person name="Podar M."/>
            <person name="Chertkov O."/>
            <person name="Held B."/>
            <person name="Bruce D.C."/>
            <person name="Detter J.C."/>
            <person name="Tapia R."/>
            <person name="Han C.S."/>
            <person name="Goodwin L.A."/>
            <person name="Cheng J.F."/>
            <person name="Pitluck S."/>
            <person name="Woyke T."/>
            <person name="Mikhailova N."/>
            <person name="Ivanova N.N."/>
            <person name="Han J."/>
            <person name="Lucas S."/>
            <person name="Lapidus A.L."/>
            <person name="Land M.L."/>
            <person name="Hauser L.J."/>
            <person name="Palumbo A.V."/>
        </authorList>
    </citation>
    <scope>NUCLEOTIDE SEQUENCE [LARGE SCALE GENOMIC DNA]</scope>
    <source>
        <strain evidence="9 10">ND132</strain>
    </source>
</reference>
<evidence type="ECO:0000256" key="4">
    <source>
        <dbReference type="ARBA" id="ARBA00022656"/>
    </source>
</evidence>
<dbReference type="PRINTS" id="PR01488">
    <property type="entry name" value="RTXTOXINA"/>
</dbReference>
<dbReference type="InterPro" id="IPR010221">
    <property type="entry name" value="VCBS_dom"/>
</dbReference>
<dbReference type="eggNOG" id="COG2304">
    <property type="taxonomic scope" value="Bacteria"/>
</dbReference>
<dbReference type="eggNOG" id="COG3210">
    <property type="taxonomic scope" value="Bacteria"/>
</dbReference>
<evidence type="ECO:0000256" key="6">
    <source>
        <dbReference type="ARBA" id="ARBA00023026"/>
    </source>
</evidence>
<dbReference type="KEGG" id="ddn:DND132_1276"/>
<dbReference type="HOGENOM" id="CLU_231965_0_0_7"/>
<gene>
    <name evidence="9" type="ORF">DND132_1276</name>
</gene>
<evidence type="ECO:0000256" key="3">
    <source>
        <dbReference type="ARBA" id="ARBA00022525"/>
    </source>
</evidence>
<dbReference type="Pfam" id="PF17803">
    <property type="entry name" value="Cadherin_4"/>
    <property type="match status" value="3"/>
</dbReference>
<evidence type="ECO:0000256" key="1">
    <source>
        <dbReference type="ARBA" id="ARBA00004370"/>
    </source>
</evidence>
<comment type="subcellular location">
    <subcellularLocation>
        <location evidence="1">Membrane</location>
    </subcellularLocation>
    <subcellularLocation>
        <location evidence="2">Secreted</location>
    </subcellularLocation>
</comment>
<dbReference type="InterPro" id="IPR040853">
    <property type="entry name" value="RapA2_cadherin-like"/>
</dbReference>
<feature type="domain" description="RapA2 cadherin-like" evidence="8">
    <location>
        <begin position="678"/>
        <end position="778"/>
    </location>
</feature>
<dbReference type="RefSeq" id="WP_014321913.1">
    <property type="nucleotide sequence ID" value="NC_016803.1"/>
</dbReference>
<dbReference type="InterPro" id="IPR003995">
    <property type="entry name" value="RTX_toxin_determinant-A"/>
</dbReference>
<dbReference type="GO" id="GO:0005509">
    <property type="term" value="F:calcium ion binding"/>
    <property type="evidence" value="ECO:0007669"/>
    <property type="project" value="InterPro"/>
</dbReference>
<sequence>MADAKIHQLDVSLPGAGNTQTYHLDPGTPVKFEFDLANAVFSGTDGNLQITVEGGGTVILENYQALADSGGLPLFEMVNGEQVAGDVYIFAFDGVDQNADVETAAGNNTGSSGAGQYNDDPGTLFAGIQALGGQGDAYDGHAFPTLVGVLGNVAPIANDDAASVTEEGDPDFIVGRHIVFVDSEEDYAAAMAHAAEAEGGPVSGEYFPLATGGGFYILYPNPPQTDETIQGNVIDNDVDPDGDHDLLAMYTVDYVGTNHDGVDPDPVEITSDDTTIVGKYGVLIIDTDGHWEYTLNQTWADAMNEGDHYDEVFQYTIADPDGGVSNTATLTITVNGANDMPVAHDDLNVQAVETGDSTDYDLHASVYDADLNGEGGQVTVHDSDHYDYTSGGNVLIHGNVLAGDDAGSVSDTDVDAGDSPDGRTMFVVGVYSHATETVDYILPDEQNPDFTPSADQAYDQAAMDPTASVTVNGEFGVLTIHADGSYDYRLYTPEDGDAYDALNALNYGSEDNVDAFSYGIMDDSGAFSYANISFTVNGANDAPTANADVNNVAEFGLRFADDADYSAVVTGNVVAGDANGGVADSDADDSLMYVSTVSSQTGESDTLYTDDNMDPDGTVTINGEYGILTIHADGSYSYALQNEWDNVQALNEDDTRTDVFTYTLTNAYDDGVYSAPTTLTINVSGSNDAPVAVADANAFVESVDDEAAVSVIGNLLAGDASGGVADTDVDNSLSDFTVTGVTSDNTTNTATADTDGYDFVLKGEYGTLYLNEDGSYKYVEDQNATNWMNNDSTPVTDVFTYTMSDNEATNTGYSSSTLTITIDGANDAPTAQADTNTLTESVDDAAASFTTGNVLAGDEHGGVADTDVDNDLSDFTVTGVTSDNTTNTATTDTDGYDFVLKGEYGTLYLNEDGSYKYVEDPDATDSLNVDDHPTDVFTYTMSDNQDGDAKESTATLTVTIDGANDSPTIDLSMGTVHFVSENADYNNMIGTYELDADGNPINPQIILENINTAHEGDLLTTYEDGQELHYFLVSVGRGATPTGTPEFVLNTETGEWDISFSGSNKVYDARFDNMDLNVGDPESTFRIEDLADGRLLSVDDQLKEGYKSRGDDDDYDDVIILEHDDPGTGFENTFTEGGGPVLIAGEVNISDVDSANMSQAVITLTNAQDGDSLNIDTSALPSGITATVNGTEIILSGDAPISDYESAIELITYNNGSDDPDTSDRLIDVRVWDDGADPTGAPSNIATATIHIIAVENNTPPVAVDDTGTGTSTGDVEGMSVIPGSDGYTLVAQEYDSQSGEWVSAELTQWGTGNGAHYGVGAASDGNGKDQFIENDGAAERLLIQFDDPQESVSLKFTADSNGQESIQAWDAEGNPITDLTFSETGDVLTVSSATSDIATVVIMADPDDPDASVALKEVYDSTPADISSVVFAAAVVTGNVLANDHDAQDTDYTDGPGYPDGSTELTVTGAAAGDLDDLTQAEYDQYLADGDFDGDSGTFDLDDDGAGATIHGLYGDLVIAEDGSYTYTTYDGLASGDYTESFTYQVSDTDGAVDYGVLEVTATIDNPVLTTEDDLGHGAWITDPGEDVPVYGFVAGDVSHVNFSDVDGADSWDAVSDSIGLDVSGVTSVGTDSNIIQVGLLGIGLSSTDLALGYFDGSGEIGHGLAPSPSGYVSATESIILDFGNDGVEEPQDVAVTLRNVGDTEDIVFTVTDTDGNTYTFHTLGAANGTILTDAGGSGVTLLKSNNEQYVVQGTAVDGDGNGEVLIDTITITAGTNASFVLSAIDVTAGGSWQQTGTIPGTQTIVPASGNLLENAYSSDNAGMTAAIVGSGVGLWGTLTVDSATGDWTYTPRSDAFSADTATDGPTVEQFTYQVTDAHGLTETATLYVPVHHNATVTDTASENGDVMYGSDGDDTLSGLGGNDFLYGEAGDDTIDGGAGHDYLSGGDGIDHLYGGDGNDYLFGGSGDDVLHGGAGNDHLFGGSGNDTLWGGAGDDVIDAGSGDDTVFISSGHDTVTLGAGADTIMVDPSYLTTGETPSSMTVTDFNIHEGDAIDLGSLSSGVVDVTSSGDSGDLVLTIGGVDPAGEDITITLQGVLPPTHDVVDHHVDLSATGDDLNTVVQHIINSGGHTS</sequence>
<dbReference type="PRINTS" id="PR00313">
    <property type="entry name" value="CABNDNGRPT"/>
</dbReference>
<dbReference type="Pfam" id="PF00353">
    <property type="entry name" value="HemolysinCabind"/>
    <property type="match status" value="3"/>
</dbReference>
<keyword evidence="6" id="KW-0843">Virulence</keyword>
<proteinExistence type="predicted"/>
<dbReference type="GO" id="GO:0090729">
    <property type="term" value="F:toxin activity"/>
    <property type="evidence" value="ECO:0007669"/>
    <property type="project" value="UniProtKB-KW"/>
</dbReference>
<keyword evidence="3" id="KW-0964">Secreted</keyword>
<dbReference type="PANTHER" id="PTHR38340">
    <property type="entry name" value="S-LAYER PROTEIN"/>
    <property type="match status" value="1"/>
</dbReference>
<evidence type="ECO:0000313" key="9">
    <source>
        <dbReference type="EMBL" id="EGB14485.1"/>
    </source>
</evidence>
<dbReference type="GO" id="GO:0005576">
    <property type="term" value="C:extracellular region"/>
    <property type="evidence" value="ECO:0007669"/>
    <property type="project" value="UniProtKB-SubCell"/>
</dbReference>
<dbReference type="eggNOG" id="COG5625">
    <property type="taxonomic scope" value="Bacteria"/>
</dbReference>
<dbReference type="eggNOG" id="COG2931">
    <property type="taxonomic scope" value="Bacteria"/>
</dbReference>
<feature type="domain" description="RapA2 cadherin-like" evidence="8">
    <location>
        <begin position="817"/>
        <end position="917"/>
    </location>
</feature>